<dbReference type="PROSITE" id="PS50297">
    <property type="entry name" value="ANK_REP_REGION"/>
    <property type="match status" value="4"/>
</dbReference>
<feature type="non-terminal residue" evidence="4">
    <location>
        <position position="601"/>
    </location>
</feature>
<keyword evidence="1" id="KW-0677">Repeat</keyword>
<evidence type="ECO:0000256" key="1">
    <source>
        <dbReference type="ARBA" id="ARBA00022737"/>
    </source>
</evidence>
<gene>
    <name evidence="4" type="ORF">TBRA_LOCUS7669</name>
</gene>
<dbReference type="PROSITE" id="PS50088">
    <property type="entry name" value="ANK_REPEAT"/>
    <property type="match status" value="4"/>
</dbReference>
<feature type="repeat" description="ANK" evidence="3">
    <location>
        <begin position="240"/>
        <end position="272"/>
    </location>
</feature>
<dbReference type="InterPro" id="IPR002110">
    <property type="entry name" value="Ankyrin_rpt"/>
</dbReference>
<dbReference type="AlphaFoldDB" id="A0A6H5IMJ6"/>
<dbReference type="SUPFAM" id="SSF48403">
    <property type="entry name" value="Ankyrin repeat"/>
    <property type="match status" value="1"/>
</dbReference>
<proteinExistence type="predicted"/>
<protein>
    <submittedName>
        <fullName evidence="4">Uncharacterized protein</fullName>
    </submittedName>
</protein>
<reference evidence="4 5" key="1">
    <citation type="submission" date="2020-02" db="EMBL/GenBank/DDBJ databases">
        <authorList>
            <person name="Ferguson B K."/>
        </authorList>
    </citation>
    <scope>NUCLEOTIDE SEQUENCE [LARGE SCALE GENOMIC DNA]</scope>
</reference>
<evidence type="ECO:0000313" key="5">
    <source>
        <dbReference type="Proteomes" id="UP000479190"/>
    </source>
</evidence>
<dbReference type="Gene3D" id="1.25.40.20">
    <property type="entry name" value="Ankyrin repeat-containing domain"/>
    <property type="match status" value="4"/>
</dbReference>
<dbReference type="PANTHER" id="PTHR24161:SF85">
    <property type="entry name" value="PALMITOYLTRANSFERASE HIP14"/>
    <property type="match status" value="1"/>
</dbReference>
<dbReference type="Pfam" id="PF13857">
    <property type="entry name" value="Ank_5"/>
    <property type="match status" value="1"/>
</dbReference>
<dbReference type="PRINTS" id="PR01415">
    <property type="entry name" value="ANKYRIN"/>
</dbReference>
<keyword evidence="2 3" id="KW-0040">ANK repeat</keyword>
<feature type="repeat" description="ANK" evidence="3">
    <location>
        <begin position="312"/>
        <end position="344"/>
    </location>
</feature>
<name>A0A6H5IMJ6_9HYME</name>
<evidence type="ECO:0000313" key="4">
    <source>
        <dbReference type="EMBL" id="CAB0035784.1"/>
    </source>
</evidence>
<keyword evidence="5" id="KW-1185">Reference proteome</keyword>
<dbReference type="SMART" id="SM00248">
    <property type="entry name" value="ANK"/>
    <property type="match status" value="7"/>
</dbReference>
<dbReference type="PANTHER" id="PTHR24161">
    <property type="entry name" value="ANK_REP_REGION DOMAIN-CONTAINING PROTEIN-RELATED"/>
    <property type="match status" value="1"/>
</dbReference>
<feature type="repeat" description="ANK" evidence="3">
    <location>
        <begin position="389"/>
        <end position="421"/>
    </location>
</feature>
<dbReference type="InterPro" id="IPR036770">
    <property type="entry name" value="Ankyrin_rpt-contain_sf"/>
</dbReference>
<evidence type="ECO:0000256" key="2">
    <source>
        <dbReference type="ARBA" id="ARBA00023043"/>
    </source>
</evidence>
<dbReference type="Proteomes" id="UP000479190">
    <property type="component" value="Unassembled WGS sequence"/>
</dbReference>
<evidence type="ECO:0000256" key="3">
    <source>
        <dbReference type="PROSITE-ProRule" id="PRU00023"/>
    </source>
</evidence>
<feature type="repeat" description="ANK" evidence="3">
    <location>
        <begin position="167"/>
        <end position="199"/>
    </location>
</feature>
<dbReference type="OrthoDB" id="194358at2759"/>
<accession>A0A6H5IMJ6</accession>
<dbReference type="Pfam" id="PF12796">
    <property type="entry name" value="Ank_2"/>
    <property type="match status" value="2"/>
</dbReference>
<organism evidence="4 5">
    <name type="scientific">Trichogramma brassicae</name>
    <dbReference type="NCBI Taxonomy" id="86971"/>
    <lineage>
        <taxon>Eukaryota</taxon>
        <taxon>Metazoa</taxon>
        <taxon>Ecdysozoa</taxon>
        <taxon>Arthropoda</taxon>
        <taxon>Hexapoda</taxon>
        <taxon>Insecta</taxon>
        <taxon>Pterygota</taxon>
        <taxon>Neoptera</taxon>
        <taxon>Endopterygota</taxon>
        <taxon>Hymenoptera</taxon>
        <taxon>Apocrita</taxon>
        <taxon>Proctotrupomorpha</taxon>
        <taxon>Chalcidoidea</taxon>
        <taxon>Trichogrammatidae</taxon>
        <taxon>Trichogramma</taxon>
    </lineage>
</organism>
<dbReference type="EMBL" id="CADCXV010000798">
    <property type="protein sequence ID" value="CAB0035784.1"/>
    <property type="molecule type" value="Genomic_DNA"/>
</dbReference>
<sequence>MPYALSNRLAGDMHFVPLVYCKDGEMIRSIKDIEMNERGSSHADLFSVCQRRPTPGVVSLFLRLAHKTAQKNDRKNNVNIHEPKVDKDGKPLLCCTTALHRTPEWKFSNEWDNVIRDLFKIYDRYDVNYTDKFGYTHFHVACLFGCEAVVKKFLEFGQDPNLFVANRGDFPLGLALKSRNENMIKLLLRGGANPHSANLNGMTPLHVLDDEHCRTGLALKLFEMTDELNQPLQVNARDNFGNTPLHLAMNKGREKVAELLLRRGADLNLTNNKGLTPMHVIEMYSSCNLSKMLFNVSGDIRHEAQIDVRDKNGNSPLHWALYRLRKPTAEMLLRNGANVNLTNDEGSTPLHIICQLKNKGYHDYRLAELFFKVTDEINQLVQVDVQDNEGRTPLQYAVASLMPNTVDLLLNHGASLSSFTFPDESCFVPESYKSNEMYYNFHSKLVSRAMLVVEHLEKRGYELDRSEALIIMKLFAQHESFRLDQSWRNDEDFVRKAKKMMIKPSLSLYDLLLLRPKEATRKLTFKEFYEEYHSQKKCSYSLARGQHVNARSASYSRASRVRRDAFWRLSLTNFCGATYEFEFFRSGWYGWSGSWRRLVLF</sequence>